<evidence type="ECO:0000256" key="1">
    <source>
        <dbReference type="ARBA" id="ARBA00003810"/>
    </source>
</evidence>
<comment type="function">
    <text evidence="1">Catalyzes the formation of 4-(hydroxymethyl)-2-furancarboxaldehyde phosphate (4-HFC-P) from two molecules of glyceraldehyde-3-P (GA-3-P).</text>
</comment>
<evidence type="ECO:0000256" key="6">
    <source>
        <dbReference type="ARBA" id="ARBA00047628"/>
    </source>
</evidence>
<organism evidence="8 9">
    <name type="scientific">Rivibacter subsaxonicus</name>
    <dbReference type="NCBI Taxonomy" id="457575"/>
    <lineage>
        <taxon>Bacteria</taxon>
        <taxon>Pseudomonadati</taxon>
        <taxon>Pseudomonadota</taxon>
        <taxon>Betaproteobacteria</taxon>
        <taxon>Burkholderiales</taxon>
        <taxon>Rivibacter</taxon>
    </lineage>
</organism>
<proteinExistence type="predicted"/>
<evidence type="ECO:0000256" key="4">
    <source>
        <dbReference type="ARBA" id="ARBA00023270"/>
    </source>
</evidence>
<dbReference type="EMBL" id="SHKP01000004">
    <property type="protein sequence ID" value="RZU02717.1"/>
    <property type="molecule type" value="Genomic_DNA"/>
</dbReference>
<feature type="active site" description="Proton acceptor" evidence="7">
    <location>
        <position position="92"/>
    </location>
</feature>
<keyword evidence="4" id="KW-0704">Schiff base</keyword>
<dbReference type="InterPro" id="IPR007565">
    <property type="entry name" value="4HFCP_synth"/>
</dbReference>
<protein>
    <recommendedName>
        <fullName evidence="2">(5-formylfuran-3-yl)methyl phosphate synthase</fullName>
        <ecNumber evidence="2">4.2.3.153</ecNumber>
    </recommendedName>
    <alternativeName>
        <fullName evidence="5">4-(hydroxymethyl)-2-furancarboxaldehyde-phosphate synthase</fullName>
    </alternativeName>
</protein>
<gene>
    <name evidence="8" type="ORF">EV670_0746</name>
</gene>
<comment type="catalytic activity">
    <reaction evidence="6">
        <text>2 D-glyceraldehyde 3-phosphate = 4-(hydroxymethyl)-2-furancarboxaldehyde phosphate + phosphate + 2 H2O</text>
        <dbReference type="Rhea" id="RHEA:43536"/>
        <dbReference type="ChEBI" id="CHEBI:15377"/>
        <dbReference type="ChEBI" id="CHEBI:43474"/>
        <dbReference type="ChEBI" id="CHEBI:59776"/>
        <dbReference type="ChEBI" id="CHEBI:83407"/>
        <dbReference type="EC" id="4.2.3.153"/>
    </reaction>
</comment>
<reference evidence="8 9" key="1">
    <citation type="submission" date="2019-02" db="EMBL/GenBank/DDBJ databases">
        <title>Genomic Encyclopedia of Type Strains, Phase IV (KMG-IV): sequencing the most valuable type-strain genomes for metagenomic binning, comparative biology and taxonomic classification.</title>
        <authorList>
            <person name="Goeker M."/>
        </authorList>
    </citation>
    <scope>NUCLEOTIDE SEQUENCE [LARGE SCALE GENOMIC DNA]</scope>
    <source>
        <strain evidence="8 9">DSM 19570</strain>
    </source>
</reference>
<comment type="caution">
    <text evidence="8">The sequence shown here is derived from an EMBL/GenBank/DDBJ whole genome shotgun (WGS) entry which is preliminary data.</text>
</comment>
<feature type="active site" description="Schiff-base intermediate with substrate" evidence="7">
    <location>
        <position position="30"/>
    </location>
</feature>
<evidence type="ECO:0000256" key="2">
    <source>
        <dbReference type="ARBA" id="ARBA00012553"/>
    </source>
</evidence>
<evidence type="ECO:0000313" key="8">
    <source>
        <dbReference type="EMBL" id="RZU02717.1"/>
    </source>
</evidence>
<dbReference type="EC" id="4.2.3.153" evidence="2"/>
<dbReference type="PIRSF" id="PIRSF015957">
    <property type="entry name" value="UCP015957"/>
    <property type="match status" value="1"/>
</dbReference>
<dbReference type="GO" id="GO:0016829">
    <property type="term" value="F:lyase activity"/>
    <property type="evidence" value="ECO:0007669"/>
    <property type="project" value="UniProtKB-KW"/>
</dbReference>
<keyword evidence="3" id="KW-0456">Lyase</keyword>
<evidence type="ECO:0000256" key="3">
    <source>
        <dbReference type="ARBA" id="ARBA00023239"/>
    </source>
</evidence>
<evidence type="ECO:0000256" key="7">
    <source>
        <dbReference type="PIRSR" id="PIRSR015957-1"/>
    </source>
</evidence>
<dbReference type="Pfam" id="PF04476">
    <property type="entry name" value="4HFCP_synth"/>
    <property type="match status" value="1"/>
</dbReference>
<evidence type="ECO:0000256" key="5">
    <source>
        <dbReference type="ARBA" id="ARBA00032523"/>
    </source>
</evidence>
<dbReference type="AlphaFoldDB" id="A0A4Q7W0L2"/>
<dbReference type="Proteomes" id="UP000293671">
    <property type="component" value="Unassembled WGS sequence"/>
</dbReference>
<name>A0A4Q7W0L2_9BURK</name>
<sequence length="244" mass="24932">MSAMQLLVSVRDAAEARLAAAAGVELIDLKEPKAGALGAVALGTIGPIVDELRASHPRARISATVGDLPLGELDAMLAQVRVTAATGVDWVKVGIDLASGSRSEARCAIEALGASGAPVVPVFLADRGIDPTLLEAAARQPFGAWMLDTADKSRGSLLELMADDALVDFIARARGCGALAGLAGSLRPAELPRLTRLAPDVIGFRGAVCGGDRRGALVPERLAALQLAVSRATTNTRLAACAEA</sequence>
<accession>A0A4Q7W0L2</accession>
<keyword evidence="9" id="KW-1185">Reference proteome</keyword>
<evidence type="ECO:0000313" key="9">
    <source>
        <dbReference type="Proteomes" id="UP000293671"/>
    </source>
</evidence>